<organism evidence="6 7">
    <name type="scientific">Armillaria tabescens</name>
    <name type="common">Ringless honey mushroom</name>
    <name type="synonym">Agaricus tabescens</name>
    <dbReference type="NCBI Taxonomy" id="1929756"/>
    <lineage>
        <taxon>Eukaryota</taxon>
        <taxon>Fungi</taxon>
        <taxon>Dikarya</taxon>
        <taxon>Basidiomycota</taxon>
        <taxon>Agaricomycotina</taxon>
        <taxon>Agaricomycetes</taxon>
        <taxon>Agaricomycetidae</taxon>
        <taxon>Agaricales</taxon>
        <taxon>Marasmiineae</taxon>
        <taxon>Physalacriaceae</taxon>
        <taxon>Desarmillaria</taxon>
    </lineage>
</organism>
<reference evidence="6" key="1">
    <citation type="submission" date="2023-06" db="EMBL/GenBank/DDBJ databases">
        <authorList>
            <consortium name="Lawrence Berkeley National Laboratory"/>
            <person name="Ahrendt S."/>
            <person name="Sahu N."/>
            <person name="Indic B."/>
            <person name="Wong-Bajracharya J."/>
            <person name="Merenyi Z."/>
            <person name="Ke H.-M."/>
            <person name="Monk M."/>
            <person name="Kocsube S."/>
            <person name="Drula E."/>
            <person name="Lipzen A."/>
            <person name="Balint B."/>
            <person name="Henrissat B."/>
            <person name="Andreopoulos B."/>
            <person name="Martin F.M."/>
            <person name="Harder C.B."/>
            <person name="Rigling D."/>
            <person name="Ford K.L."/>
            <person name="Foster G.D."/>
            <person name="Pangilinan J."/>
            <person name="Papanicolaou A."/>
            <person name="Barry K."/>
            <person name="LaButti K."/>
            <person name="Viragh M."/>
            <person name="Koriabine M."/>
            <person name="Yan M."/>
            <person name="Riley R."/>
            <person name="Champramary S."/>
            <person name="Plett K.L."/>
            <person name="Tsai I.J."/>
            <person name="Slot J."/>
            <person name="Sipos G."/>
            <person name="Plett J."/>
            <person name="Nagy L.G."/>
            <person name="Grigoriev I.V."/>
        </authorList>
    </citation>
    <scope>NUCLEOTIDE SEQUENCE</scope>
    <source>
        <strain evidence="6">CCBAS 213</strain>
    </source>
</reference>
<dbReference type="Proteomes" id="UP001175211">
    <property type="component" value="Unassembled WGS sequence"/>
</dbReference>
<dbReference type="GO" id="GO:0008270">
    <property type="term" value="F:zinc ion binding"/>
    <property type="evidence" value="ECO:0007669"/>
    <property type="project" value="UniProtKB-KW"/>
</dbReference>
<evidence type="ECO:0000256" key="3">
    <source>
        <dbReference type="ARBA" id="ARBA00022833"/>
    </source>
</evidence>
<comment type="caution">
    <text evidence="6">The sequence shown here is derived from an EMBL/GenBank/DDBJ whole genome shotgun (WGS) entry which is preliminary data.</text>
</comment>
<proteinExistence type="predicted"/>
<keyword evidence="7" id="KW-1185">Reference proteome</keyword>
<evidence type="ECO:0000259" key="5">
    <source>
        <dbReference type="PROSITE" id="PS50089"/>
    </source>
</evidence>
<evidence type="ECO:0000256" key="4">
    <source>
        <dbReference type="PROSITE-ProRule" id="PRU00175"/>
    </source>
</evidence>
<keyword evidence="2 4" id="KW-0863">Zinc-finger</keyword>
<dbReference type="RefSeq" id="XP_060337494.1">
    <property type="nucleotide sequence ID" value="XM_060482940.1"/>
</dbReference>
<dbReference type="PROSITE" id="PS50089">
    <property type="entry name" value="ZF_RING_2"/>
    <property type="match status" value="1"/>
</dbReference>
<evidence type="ECO:0000256" key="1">
    <source>
        <dbReference type="ARBA" id="ARBA00022723"/>
    </source>
</evidence>
<sequence length="104" mass="11436">MSDQCTICRHSYTEPASIPCGHVYCLKCISSHILSSSPDGFTATCPACKTEFPIVLPEVSASSSTSLPLPVFFPQLHTLPEKFYRYVAPSVRFESSNIPEYCLA</sequence>
<dbReference type="PROSITE" id="PS00518">
    <property type="entry name" value="ZF_RING_1"/>
    <property type="match status" value="1"/>
</dbReference>
<gene>
    <name evidence="6" type="ORF">EV420DRAFT_653384</name>
</gene>
<keyword evidence="1" id="KW-0479">Metal-binding</keyword>
<dbReference type="GeneID" id="85366488"/>
<evidence type="ECO:0000313" key="6">
    <source>
        <dbReference type="EMBL" id="KAK0466902.1"/>
    </source>
</evidence>
<evidence type="ECO:0000313" key="7">
    <source>
        <dbReference type="Proteomes" id="UP001175211"/>
    </source>
</evidence>
<protein>
    <recommendedName>
        <fullName evidence="5">RING-type domain-containing protein</fullName>
    </recommendedName>
</protein>
<dbReference type="InterPro" id="IPR013083">
    <property type="entry name" value="Znf_RING/FYVE/PHD"/>
</dbReference>
<evidence type="ECO:0000256" key="2">
    <source>
        <dbReference type="ARBA" id="ARBA00022771"/>
    </source>
</evidence>
<accession>A0AA39TQE9</accession>
<name>A0AA39TQE9_ARMTA</name>
<dbReference type="InterPro" id="IPR017907">
    <property type="entry name" value="Znf_RING_CS"/>
</dbReference>
<dbReference type="SMART" id="SM00184">
    <property type="entry name" value="RING"/>
    <property type="match status" value="1"/>
</dbReference>
<dbReference type="Pfam" id="PF15227">
    <property type="entry name" value="zf-C3HC4_4"/>
    <property type="match status" value="1"/>
</dbReference>
<dbReference type="EMBL" id="JAUEPS010000003">
    <property type="protein sequence ID" value="KAK0466902.1"/>
    <property type="molecule type" value="Genomic_DNA"/>
</dbReference>
<dbReference type="AlphaFoldDB" id="A0AA39TQE9"/>
<dbReference type="InterPro" id="IPR001841">
    <property type="entry name" value="Znf_RING"/>
</dbReference>
<feature type="domain" description="RING-type" evidence="5">
    <location>
        <begin position="5"/>
        <end position="49"/>
    </location>
</feature>
<dbReference type="SUPFAM" id="SSF57850">
    <property type="entry name" value="RING/U-box"/>
    <property type="match status" value="1"/>
</dbReference>
<keyword evidence="3" id="KW-0862">Zinc</keyword>
<dbReference type="Gene3D" id="3.30.40.10">
    <property type="entry name" value="Zinc/RING finger domain, C3HC4 (zinc finger)"/>
    <property type="match status" value="1"/>
</dbReference>